<proteinExistence type="predicted"/>
<keyword evidence="2" id="KW-1185">Reference proteome</keyword>
<dbReference type="Proteomes" id="UP001060085">
    <property type="component" value="Linkage Group LG02"/>
</dbReference>
<gene>
    <name evidence="1" type="ORF">M9H77_09441</name>
</gene>
<evidence type="ECO:0000313" key="1">
    <source>
        <dbReference type="EMBL" id="KAI5678491.1"/>
    </source>
</evidence>
<protein>
    <submittedName>
        <fullName evidence="1">Uncharacterized protein</fullName>
    </submittedName>
</protein>
<name>A0ACC0C110_CATRO</name>
<comment type="caution">
    <text evidence="1">The sequence shown here is derived from an EMBL/GenBank/DDBJ whole genome shotgun (WGS) entry which is preliminary data.</text>
</comment>
<evidence type="ECO:0000313" key="2">
    <source>
        <dbReference type="Proteomes" id="UP001060085"/>
    </source>
</evidence>
<reference evidence="2" key="1">
    <citation type="journal article" date="2023" name="Nat. Plants">
        <title>Single-cell RNA sequencing provides a high-resolution roadmap for understanding the multicellular compartmentation of specialized metabolism.</title>
        <authorList>
            <person name="Sun S."/>
            <person name="Shen X."/>
            <person name="Li Y."/>
            <person name="Li Y."/>
            <person name="Wang S."/>
            <person name="Li R."/>
            <person name="Zhang H."/>
            <person name="Shen G."/>
            <person name="Guo B."/>
            <person name="Wei J."/>
            <person name="Xu J."/>
            <person name="St-Pierre B."/>
            <person name="Chen S."/>
            <person name="Sun C."/>
        </authorList>
    </citation>
    <scope>NUCLEOTIDE SEQUENCE [LARGE SCALE GENOMIC DNA]</scope>
</reference>
<organism evidence="1 2">
    <name type="scientific">Catharanthus roseus</name>
    <name type="common">Madagascar periwinkle</name>
    <name type="synonym">Vinca rosea</name>
    <dbReference type="NCBI Taxonomy" id="4058"/>
    <lineage>
        <taxon>Eukaryota</taxon>
        <taxon>Viridiplantae</taxon>
        <taxon>Streptophyta</taxon>
        <taxon>Embryophyta</taxon>
        <taxon>Tracheophyta</taxon>
        <taxon>Spermatophyta</taxon>
        <taxon>Magnoliopsida</taxon>
        <taxon>eudicotyledons</taxon>
        <taxon>Gunneridae</taxon>
        <taxon>Pentapetalae</taxon>
        <taxon>asterids</taxon>
        <taxon>lamiids</taxon>
        <taxon>Gentianales</taxon>
        <taxon>Apocynaceae</taxon>
        <taxon>Rauvolfioideae</taxon>
        <taxon>Vinceae</taxon>
        <taxon>Catharanthinae</taxon>
        <taxon>Catharanthus</taxon>
    </lineage>
</organism>
<sequence length="580" mass="66154">MLLQQCLAWEEYLMAKHSFFKYHLAWLEVHALSYDYSFTPECVETPLKPQYGGGMVVNPEISQGLKGWSTFGTTNIAHRESKDGNKFIVAFNRNASYHSFSQKFHLDHQQLYTISAWLQVSHGESEVVAVFKTSSDYVHAGWTIAQSGCWSMLKGGLVVNDSGPAELYFHTENPTAEIWADSISLQGFTQDQWKAHQDQSIEKTRKSKVRIQVVDPQGQPLANKTMSIKQQSGNFPFGCAINRNILNNQAYQNWFTSRFKYTVFENEMKWYSTEPNNGREDYSVPDAMLRLVKQRNIIVRGHNVFWDDPNFNPSWVRTLSPTQLSLAVNKRINSVMGRYKGQLIHWDVVNENIHFGFLEQKLGPLESGKLYKQANLIDNRAIPFLNEFNTIEEPGDKAVSAAQYIRKVRQIREVYNGPLGIGLEGHFKTPNIPYIRATIDALASLRLPIWITELDVSSSPNQDKFLDQILRETHGNRAVNGIIIWSAWSPQGCYRMCLTDNNFINLATGNVVDRFLRELAHQGLQITTDSNGILTASLYHGVYEAEISRSIKTNSSSSSMARKFTVVPRKEEKTFKIIMN</sequence>
<accession>A0ACC0C110</accession>
<dbReference type="EMBL" id="CM044702">
    <property type="protein sequence ID" value="KAI5678491.1"/>
    <property type="molecule type" value="Genomic_DNA"/>
</dbReference>